<organism evidence="1 2">
    <name type="scientific">Trichophyton equinum (strain ATCC MYA-4606 / CBS 127.97)</name>
    <name type="common">Horse ringworm fungus</name>
    <dbReference type="NCBI Taxonomy" id="559882"/>
    <lineage>
        <taxon>Eukaryota</taxon>
        <taxon>Fungi</taxon>
        <taxon>Dikarya</taxon>
        <taxon>Ascomycota</taxon>
        <taxon>Pezizomycotina</taxon>
        <taxon>Eurotiomycetes</taxon>
        <taxon>Eurotiomycetidae</taxon>
        <taxon>Onygenales</taxon>
        <taxon>Arthrodermataceae</taxon>
        <taxon>Trichophyton</taxon>
    </lineage>
</organism>
<keyword evidence="2" id="KW-1185">Reference proteome</keyword>
<dbReference type="AlphaFoldDB" id="F2Q2Q7"/>
<reference evidence="2" key="1">
    <citation type="journal article" date="2012" name="MBio">
        <title>Comparative genome analysis of Trichophyton rubrum and related dermatophytes reveals candidate genes involved in infection.</title>
        <authorList>
            <person name="Martinez D.A."/>
            <person name="Oliver B.G."/>
            <person name="Graeser Y."/>
            <person name="Goldberg J.M."/>
            <person name="Li W."/>
            <person name="Martinez-Rossi N.M."/>
            <person name="Monod M."/>
            <person name="Shelest E."/>
            <person name="Barton R.C."/>
            <person name="Birch E."/>
            <person name="Brakhage A.A."/>
            <person name="Chen Z."/>
            <person name="Gurr S.J."/>
            <person name="Heiman D."/>
            <person name="Heitman J."/>
            <person name="Kosti I."/>
            <person name="Rossi A."/>
            <person name="Saif S."/>
            <person name="Samalova M."/>
            <person name="Saunders C.W."/>
            <person name="Shea T."/>
            <person name="Summerbell R.C."/>
            <person name="Xu J."/>
            <person name="Young S."/>
            <person name="Zeng Q."/>
            <person name="Birren B.W."/>
            <person name="Cuomo C.A."/>
            <person name="White T.C."/>
        </authorList>
    </citation>
    <scope>NUCLEOTIDE SEQUENCE [LARGE SCALE GENOMIC DNA]</scope>
    <source>
        <strain evidence="2">ATCC MYA-4606 / CBS 127.97</strain>
    </source>
</reference>
<accession>F2Q2Q7</accession>
<sequence>MSGHYITTLPAMTVAALLTRRESFPLAAALRLLSYLRPGCRDLYLKVRCSYIKTTAERQTGRRGHACPAGWAESSRAVIDGPGKREQEDALGHRFSQPGTGEPQELGLKKTYSGVKGFNVQGGGAESIRKIYQGHCLIPRTITAECIISYHHLDRSLASNDFHCTCIRNILTPYIVIDRPSWCVCRYYRVTWRPTL</sequence>
<dbReference type="VEuPathDB" id="FungiDB:TEQG_07407"/>
<dbReference type="Proteomes" id="UP000009169">
    <property type="component" value="Unassembled WGS sequence"/>
</dbReference>
<dbReference type="HOGENOM" id="CLU_1391124_0_0_1"/>
<evidence type="ECO:0000313" key="2">
    <source>
        <dbReference type="Proteomes" id="UP000009169"/>
    </source>
</evidence>
<evidence type="ECO:0000313" key="1">
    <source>
        <dbReference type="EMBL" id="EGE08425.1"/>
    </source>
</evidence>
<proteinExistence type="predicted"/>
<protein>
    <submittedName>
        <fullName evidence="1">Uncharacterized protein</fullName>
    </submittedName>
</protein>
<gene>
    <name evidence="1" type="ORF">TEQG_07407</name>
</gene>
<dbReference type="EMBL" id="DS995779">
    <property type="protein sequence ID" value="EGE08425.1"/>
    <property type="molecule type" value="Genomic_DNA"/>
</dbReference>
<name>F2Q2Q7_TRIEC</name>